<dbReference type="OrthoDB" id="3236341at2759"/>
<dbReference type="Proteomes" id="UP000724874">
    <property type="component" value="Unassembled WGS sequence"/>
</dbReference>
<gene>
    <name evidence="1" type="ORF">CPB84DRAFT_1676821</name>
</gene>
<protein>
    <submittedName>
        <fullName evidence="1">Uncharacterized protein</fullName>
    </submittedName>
</protein>
<sequence>QAKIFTLLFALENKIDAQQSAAPPYTLSEDLKTNINNYGLAVMLSVKISAYKGDIPRNHVLDILKRYRFDLPQGIKHDYSSWEKITTFVSYSLTQARARVKKLIRDSIDTKINIFKLVQVIVHGTPCRPTCGIYVESEGSEKYWNLINKHLKFIRDTAGTSTTLTARAFNKALELDCATFGVDEDYDIKDVPADDWQQRVDDVVAGAANLVVGTAAAS</sequence>
<name>A0A9P5TQQ4_GYMJU</name>
<keyword evidence="2" id="KW-1185">Reference proteome</keyword>
<reference evidence="1" key="1">
    <citation type="submission" date="2020-11" db="EMBL/GenBank/DDBJ databases">
        <authorList>
            <consortium name="DOE Joint Genome Institute"/>
            <person name="Ahrendt S."/>
            <person name="Riley R."/>
            <person name="Andreopoulos W."/>
            <person name="LaButti K."/>
            <person name="Pangilinan J."/>
            <person name="Ruiz-duenas F.J."/>
            <person name="Barrasa J.M."/>
            <person name="Sanchez-Garcia M."/>
            <person name="Camarero S."/>
            <person name="Miyauchi S."/>
            <person name="Serrano A."/>
            <person name="Linde D."/>
            <person name="Babiker R."/>
            <person name="Drula E."/>
            <person name="Ayuso-Fernandez I."/>
            <person name="Pacheco R."/>
            <person name="Padilla G."/>
            <person name="Ferreira P."/>
            <person name="Barriuso J."/>
            <person name="Kellner H."/>
            <person name="Castanera R."/>
            <person name="Alfaro M."/>
            <person name="Ramirez L."/>
            <person name="Pisabarro A.G."/>
            <person name="Kuo A."/>
            <person name="Tritt A."/>
            <person name="Lipzen A."/>
            <person name="He G."/>
            <person name="Yan M."/>
            <person name="Ng V."/>
            <person name="Cullen D."/>
            <person name="Martin F."/>
            <person name="Rosso M.-N."/>
            <person name="Henrissat B."/>
            <person name="Hibbett D."/>
            <person name="Martinez A.T."/>
            <person name="Grigoriev I.V."/>
        </authorList>
    </citation>
    <scope>NUCLEOTIDE SEQUENCE</scope>
    <source>
        <strain evidence="1">AH 44721</strain>
    </source>
</reference>
<accession>A0A9P5TQQ4</accession>
<dbReference type="EMBL" id="JADNYJ010000023">
    <property type="protein sequence ID" value="KAF8905266.1"/>
    <property type="molecule type" value="Genomic_DNA"/>
</dbReference>
<comment type="caution">
    <text evidence="1">The sequence shown here is derived from an EMBL/GenBank/DDBJ whole genome shotgun (WGS) entry which is preliminary data.</text>
</comment>
<feature type="non-terminal residue" evidence="1">
    <location>
        <position position="218"/>
    </location>
</feature>
<proteinExistence type="predicted"/>
<organism evidence="1 2">
    <name type="scientific">Gymnopilus junonius</name>
    <name type="common">Spectacular rustgill mushroom</name>
    <name type="synonym">Gymnopilus spectabilis subsp. junonius</name>
    <dbReference type="NCBI Taxonomy" id="109634"/>
    <lineage>
        <taxon>Eukaryota</taxon>
        <taxon>Fungi</taxon>
        <taxon>Dikarya</taxon>
        <taxon>Basidiomycota</taxon>
        <taxon>Agaricomycotina</taxon>
        <taxon>Agaricomycetes</taxon>
        <taxon>Agaricomycetidae</taxon>
        <taxon>Agaricales</taxon>
        <taxon>Agaricineae</taxon>
        <taxon>Hymenogastraceae</taxon>
        <taxon>Gymnopilus</taxon>
    </lineage>
</organism>
<evidence type="ECO:0000313" key="1">
    <source>
        <dbReference type="EMBL" id="KAF8905266.1"/>
    </source>
</evidence>
<evidence type="ECO:0000313" key="2">
    <source>
        <dbReference type="Proteomes" id="UP000724874"/>
    </source>
</evidence>
<dbReference type="AlphaFoldDB" id="A0A9P5TQQ4"/>